<proteinExistence type="predicted"/>
<dbReference type="Gene3D" id="1.20.1250.20">
    <property type="entry name" value="MFS general substrate transporter like domains"/>
    <property type="match status" value="2"/>
</dbReference>
<comment type="caution">
    <text evidence="8">The sequence shown here is derived from an EMBL/GenBank/DDBJ whole genome shotgun (WGS) entry which is preliminary data.</text>
</comment>
<protein>
    <submittedName>
        <fullName evidence="8">MFS transporter</fullName>
    </submittedName>
</protein>
<keyword evidence="3 6" id="KW-1133">Transmembrane helix</keyword>
<dbReference type="Pfam" id="PF07690">
    <property type="entry name" value="MFS_1"/>
    <property type="match status" value="1"/>
</dbReference>
<evidence type="ECO:0000256" key="4">
    <source>
        <dbReference type="ARBA" id="ARBA00023136"/>
    </source>
</evidence>
<keyword evidence="4 6" id="KW-0472">Membrane</keyword>
<feature type="region of interest" description="Disordered" evidence="5">
    <location>
        <begin position="1"/>
        <end position="22"/>
    </location>
</feature>
<dbReference type="SUPFAM" id="SSF103473">
    <property type="entry name" value="MFS general substrate transporter"/>
    <property type="match status" value="1"/>
</dbReference>
<feature type="transmembrane region" description="Helical" evidence="6">
    <location>
        <begin position="298"/>
        <end position="317"/>
    </location>
</feature>
<dbReference type="RefSeq" id="WP_099330331.1">
    <property type="nucleotide sequence ID" value="NZ_MTPX02000024.1"/>
</dbReference>
<dbReference type="InterPro" id="IPR036259">
    <property type="entry name" value="MFS_trans_sf"/>
</dbReference>
<gene>
    <name evidence="8" type="ORF">BW737_003625</name>
</gene>
<evidence type="ECO:0000256" key="3">
    <source>
        <dbReference type="ARBA" id="ARBA00022989"/>
    </source>
</evidence>
<feature type="domain" description="Major facilitator superfamily (MFS) profile" evidence="7">
    <location>
        <begin position="48"/>
        <end position="447"/>
    </location>
</feature>
<evidence type="ECO:0000256" key="1">
    <source>
        <dbReference type="ARBA" id="ARBA00004651"/>
    </source>
</evidence>
<feature type="transmembrane region" description="Helical" evidence="6">
    <location>
        <begin position="267"/>
        <end position="286"/>
    </location>
</feature>
<evidence type="ECO:0000259" key="7">
    <source>
        <dbReference type="PROSITE" id="PS50850"/>
    </source>
</evidence>
<evidence type="ECO:0000313" key="8">
    <source>
        <dbReference type="EMBL" id="PHP53303.1"/>
    </source>
</evidence>
<reference evidence="8 9" key="1">
    <citation type="submission" date="2017-10" db="EMBL/GenBank/DDBJ databases">
        <title>Draft genome sequence of cellulolytic Actinomyces sp CtC72 isolated from cattle rumen fluid.</title>
        <authorList>
            <person name="Joshi A.J."/>
            <person name="Vasudevan G."/>
            <person name="Lanjekar V.B."/>
            <person name="Hivarkar S."/>
            <person name="Engineer A."/>
            <person name="Pore S.D."/>
            <person name="Dhakephalkar P.K."/>
            <person name="Dagar S."/>
        </authorList>
    </citation>
    <scope>NUCLEOTIDE SEQUENCE [LARGE SCALE GENOMIC DNA]</scope>
    <source>
        <strain evidence="9">CtC72</strain>
    </source>
</reference>
<evidence type="ECO:0000256" key="5">
    <source>
        <dbReference type="SAM" id="MobiDB-lite"/>
    </source>
</evidence>
<dbReference type="PANTHER" id="PTHR23528:SF1">
    <property type="entry name" value="MAJOR FACILITATOR SUPERFAMILY (MFS) PROFILE DOMAIN-CONTAINING PROTEIN"/>
    <property type="match status" value="1"/>
</dbReference>
<feature type="transmembrane region" description="Helical" evidence="6">
    <location>
        <begin position="86"/>
        <end position="109"/>
    </location>
</feature>
<name>A0ABX4MD01_9ACTO</name>
<evidence type="ECO:0000313" key="9">
    <source>
        <dbReference type="Proteomes" id="UP000194577"/>
    </source>
</evidence>
<accession>A0ABX4MD01</accession>
<feature type="transmembrane region" description="Helical" evidence="6">
    <location>
        <begin position="210"/>
        <end position="229"/>
    </location>
</feature>
<sequence>MHVTSLLNEETPMAEPPAPSKDRRATQEEIDAFFAPPLQEVKPLFIASYLAAQLFFFIALMGPAVLSIQNKALAMFPNDNAAQTSAVSQIAGLGALGAVFANVIFGQISDRTMWRWGRRRPWLVIGILGMTVGLVIMGLTNTVPLVAAGWLIAQIGANAALAPFVAVLSDQVPEFQRARISSMISIAQNLAVLAATYLSKGLKDNLEVLFIAPAIPAILFMVWFAFVLPDKQLTIRPPRLDLIGLIKTFWVNPIAYPDYALAWWGRFLITLCSFSFTTYRLMYLVHRVNLTEERANDVVATSVLIYTIALMAASFVGGQLSDRLHRRKAFVFLASALFGVGVLMLAHTTTVSGFYKVEAIMGLAYGIYISVDLALVVDVLPNPDNAGKDLGVFNIANALPQSLAPYMAPFFLGIGSPEKMNYPALCYFAGICAIIGGVLAIFIKKVR</sequence>
<dbReference type="PANTHER" id="PTHR23528">
    <property type="match status" value="1"/>
</dbReference>
<dbReference type="InterPro" id="IPR020846">
    <property type="entry name" value="MFS_dom"/>
</dbReference>
<feature type="transmembrane region" description="Helical" evidence="6">
    <location>
        <begin position="329"/>
        <end position="347"/>
    </location>
</feature>
<organism evidence="8 9">
    <name type="scientific">Actinomyces ruminis</name>
    <dbReference type="NCBI Taxonomy" id="1937003"/>
    <lineage>
        <taxon>Bacteria</taxon>
        <taxon>Bacillati</taxon>
        <taxon>Actinomycetota</taxon>
        <taxon>Actinomycetes</taxon>
        <taxon>Actinomycetales</taxon>
        <taxon>Actinomycetaceae</taxon>
        <taxon>Actinomyces</taxon>
    </lineage>
</organism>
<evidence type="ECO:0000256" key="6">
    <source>
        <dbReference type="SAM" id="Phobius"/>
    </source>
</evidence>
<feature type="transmembrane region" description="Helical" evidence="6">
    <location>
        <begin position="420"/>
        <end position="443"/>
    </location>
</feature>
<evidence type="ECO:0000256" key="2">
    <source>
        <dbReference type="ARBA" id="ARBA00022692"/>
    </source>
</evidence>
<feature type="transmembrane region" description="Helical" evidence="6">
    <location>
        <begin position="121"/>
        <end position="139"/>
    </location>
</feature>
<feature type="transmembrane region" description="Helical" evidence="6">
    <location>
        <begin position="44"/>
        <end position="66"/>
    </location>
</feature>
<keyword evidence="2 6" id="KW-0812">Transmembrane</keyword>
<keyword evidence="9" id="KW-1185">Reference proteome</keyword>
<dbReference type="EMBL" id="MTPX02000024">
    <property type="protein sequence ID" value="PHP53303.1"/>
    <property type="molecule type" value="Genomic_DNA"/>
</dbReference>
<dbReference type="InterPro" id="IPR011701">
    <property type="entry name" value="MFS"/>
</dbReference>
<comment type="subcellular location">
    <subcellularLocation>
        <location evidence="1">Cell membrane</location>
        <topology evidence="1">Multi-pass membrane protein</topology>
    </subcellularLocation>
</comment>
<dbReference type="Proteomes" id="UP000194577">
    <property type="component" value="Unassembled WGS sequence"/>
</dbReference>
<feature type="transmembrane region" description="Helical" evidence="6">
    <location>
        <begin position="145"/>
        <end position="168"/>
    </location>
</feature>
<feature type="transmembrane region" description="Helical" evidence="6">
    <location>
        <begin position="359"/>
        <end position="380"/>
    </location>
</feature>
<dbReference type="PROSITE" id="PS50850">
    <property type="entry name" value="MFS"/>
    <property type="match status" value="1"/>
</dbReference>